<evidence type="ECO:0000313" key="1">
    <source>
        <dbReference type="EMBL" id="AOM66676.1"/>
    </source>
</evidence>
<geneLocation type="plastid" evidence="1"/>
<reference evidence="1" key="1">
    <citation type="journal article" date="2016" name="BMC Biol.">
        <title>Parallel evolution of highly conserved plastid genome architecture in red seaweeds and seed plants.</title>
        <authorList>
            <person name="Lee J."/>
            <person name="Cho C.H."/>
            <person name="Park S.I."/>
            <person name="Choi J.W."/>
            <person name="Song H.S."/>
            <person name="West J.A."/>
            <person name="Bhattacharya D."/>
            <person name="Yoon H.S."/>
        </authorList>
    </citation>
    <scope>NUCLEOTIDE SEQUENCE</scope>
</reference>
<protein>
    <recommendedName>
        <fullName evidence="2">Ycf34</fullName>
    </recommendedName>
</protein>
<dbReference type="GeneID" id="29073850"/>
<evidence type="ECO:0008006" key="2">
    <source>
        <dbReference type="Google" id="ProtNLM"/>
    </source>
</evidence>
<dbReference type="AlphaFoldDB" id="A0A1C9CE67"/>
<dbReference type="InterPro" id="IPR019656">
    <property type="entry name" value="Uncharacterised_Ycf34"/>
</dbReference>
<accession>A0A1C9CE67</accession>
<proteinExistence type="predicted"/>
<organism evidence="1">
    <name type="scientific">Erythrotrichia carnea</name>
    <dbReference type="NCBI Taxonomy" id="35151"/>
    <lineage>
        <taxon>Eukaryota</taxon>
        <taxon>Rhodophyta</taxon>
        <taxon>Compsopogonophyceae</taxon>
        <taxon>Erythropeltidales</taxon>
        <taxon>Erythrotrichiaceae</taxon>
        <taxon>Erythrotrichia</taxon>
    </lineage>
</organism>
<reference evidence="1" key="2">
    <citation type="submission" date="2017-07" db="EMBL/GenBank/DDBJ databases">
        <authorList>
            <person name="Sun Z.S."/>
            <person name="Albrecht U."/>
            <person name="Echele G."/>
            <person name="Lee C.C."/>
        </authorList>
    </citation>
    <scope>NUCLEOTIDE SEQUENCE</scope>
</reference>
<sequence>MCICVNCYHVTNCSTYYSIEKQHQKQKLNTNPSFIPQSPIIKVNIIGDHRITELDWDVVECASFVEAPGKWLLSQQLMSI</sequence>
<name>A0A1C9CE67_9RHOD</name>
<dbReference type="EMBL" id="KX284721">
    <property type="protein sequence ID" value="AOM66676.1"/>
    <property type="molecule type" value="Genomic_DNA"/>
</dbReference>
<gene>
    <name evidence="1" type="primary">ycf34</name>
    <name evidence="1" type="ORF">Eryt_010</name>
</gene>
<dbReference type="RefSeq" id="YP_009297333.1">
    <property type="nucleotide sequence ID" value="NC_031176.2"/>
</dbReference>
<keyword evidence="1" id="KW-0934">Plastid</keyword>
<dbReference type="Pfam" id="PF10718">
    <property type="entry name" value="Ycf34"/>
    <property type="match status" value="1"/>
</dbReference>